<dbReference type="GO" id="GO:0016887">
    <property type="term" value="F:ATP hydrolysis activity"/>
    <property type="evidence" value="ECO:0007669"/>
    <property type="project" value="InterPro"/>
</dbReference>
<sequence length="264" mass="29341">MNAIAQHALPHSTPLHSGALQIRGLSKAYRIEGQPLPVLQDINLDVRPGEFVSIVGASGCGKSTLLRLIVGLEADYEGDIVLDNKRIVATSLERGIVFQDHRLFPWMTLSQNIALALKNHPLSQAEKDRLVAEHIALVNLEGFENAYPHQLSGGMAQRAAIARALINKPKVLLLDEPLGALDALTRVRLQHELQRIWVQQRCTVIMVTHDIEEALYLGDRVIVMDAHPGRIKHEIKVDLPHPRDRASSVLQGYKEQLLDELVGH</sequence>
<dbReference type="STRING" id="95300.SAMN05216558_2528"/>
<feature type="domain" description="ABC transporter" evidence="5">
    <location>
        <begin position="20"/>
        <end position="251"/>
    </location>
</feature>
<dbReference type="RefSeq" id="WP_093222308.1">
    <property type="nucleotide sequence ID" value="NZ_LT629803.1"/>
</dbReference>
<dbReference type="SMART" id="SM00382">
    <property type="entry name" value="AAA"/>
    <property type="match status" value="1"/>
</dbReference>
<proteinExistence type="inferred from homology"/>
<comment type="caution">
    <text evidence="6">The sequence shown here is derived from an EMBL/GenBank/DDBJ whole genome shotgun (WGS) entry which is preliminary data.</text>
</comment>
<dbReference type="PROSITE" id="PS00211">
    <property type="entry name" value="ABC_TRANSPORTER_1"/>
    <property type="match status" value="1"/>
</dbReference>
<dbReference type="PANTHER" id="PTHR42788:SF13">
    <property type="entry name" value="ALIPHATIC SULFONATES IMPORT ATP-BINDING PROTEIN SSUB"/>
    <property type="match status" value="1"/>
</dbReference>
<dbReference type="Gene3D" id="3.40.50.300">
    <property type="entry name" value="P-loop containing nucleotide triphosphate hydrolases"/>
    <property type="match status" value="1"/>
</dbReference>
<evidence type="ECO:0000259" key="5">
    <source>
        <dbReference type="PROSITE" id="PS50893"/>
    </source>
</evidence>
<comment type="similarity">
    <text evidence="1">Belongs to the ABC transporter superfamily.</text>
</comment>
<dbReference type="InterPro" id="IPR017871">
    <property type="entry name" value="ABC_transporter-like_CS"/>
</dbReference>
<keyword evidence="4 6" id="KW-0067">ATP-binding</keyword>
<name>A0A1H2NLQ0_PSEVA</name>
<dbReference type="GO" id="GO:0005524">
    <property type="term" value="F:ATP binding"/>
    <property type="evidence" value="ECO:0007669"/>
    <property type="project" value="UniProtKB-KW"/>
</dbReference>
<dbReference type="EMBL" id="RRZK01000035">
    <property type="protein sequence ID" value="TDB56991.1"/>
    <property type="molecule type" value="Genomic_DNA"/>
</dbReference>
<organism evidence="6 7">
    <name type="scientific">Pseudomonas vancouverensis</name>
    <dbReference type="NCBI Taxonomy" id="95300"/>
    <lineage>
        <taxon>Bacteria</taxon>
        <taxon>Pseudomonadati</taxon>
        <taxon>Pseudomonadota</taxon>
        <taxon>Gammaproteobacteria</taxon>
        <taxon>Pseudomonadales</taxon>
        <taxon>Pseudomonadaceae</taxon>
        <taxon>Pseudomonas</taxon>
    </lineage>
</organism>
<dbReference type="InterPro" id="IPR003593">
    <property type="entry name" value="AAA+_ATPase"/>
</dbReference>
<keyword evidence="7" id="KW-1185">Reference proteome</keyword>
<keyword evidence="3" id="KW-0547">Nucleotide-binding</keyword>
<evidence type="ECO:0000256" key="1">
    <source>
        <dbReference type="ARBA" id="ARBA00005417"/>
    </source>
</evidence>
<evidence type="ECO:0000256" key="2">
    <source>
        <dbReference type="ARBA" id="ARBA00022448"/>
    </source>
</evidence>
<accession>A0A1H2NLQ0</accession>
<dbReference type="Proteomes" id="UP000295254">
    <property type="component" value="Unassembled WGS sequence"/>
</dbReference>
<dbReference type="InterPro" id="IPR027417">
    <property type="entry name" value="P-loop_NTPase"/>
</dbReference>
<evidence type="ECO:0000256" key="4">
    <source>
        <dbReference type="ARBA" id="ARBA00022840"/>
    </source>
</evidence>
<reference evidence="7" key="1">
    <citation type="journal article" date="2019" name="bioRxiv">
        <title>Bacterially produced spermidine induces plant systemic susceptibility to pathogens.</title>
        <authorList>
            <person name="Melnyk R.A."/>
            <person name="Beskrovnaya P.A."/>
            <person name="Liu Z."/>
            <person name="Song Y."/>
            <person name="Haney C.H."/>
        </authorList>
    </citation>
    <scope>NUCLEOTIDE SEQUENCE [LARGE SCALE GENOMIC DNA]</scope>
    <source>
        <strain evidence="7">Dha-51</strain>
    </source>
</reference>
<evidence type="ECO:0000256" key="3">
    <source>
        <dbReference type="ARBA" id="ARBA00022741"/>
    </source>
</evidence>
<dbReference type="OrthoDB" id="9802264at2"/>
<evidence type="ECO:0000313" key="7">
    <source>
        <dbReference type="Proteomes" id="UP000295254"/>
    </source>
</evidence>
<dbReference type="InterPro" id="IPR003439">
    <property type="entry name" value="ABC_transporter-like_ATP-bd"/>
</dbReference>
<keyword evidence="2" id="KW-0813">Transport</keyword>
<gene>
    <name evidence="6" type="ORF">EIY72_27035</name>
</gene>
<evidence type="ECO:0000313" key="6">
    <source>
        <dbReference type="EMBL" id="TDB56991.1"/>
    </source>
</evidence>
<dbReference type="AlphaFoldDB" id="A0A1H2NLQ0"/>
<dbReference type="InterPro" id="IPR050166">
    <property type="entry name" value="ABC_transporter_ATP-bind"/>
</dbReference>
<dbReference type="Pfam" id="PF00005">
    <property type="entry name" value="ABC_tran"/>
    <property type="match status" value="1"/>
</dbReference>
<dbReference type="PROSITE" id="PS50893">
    <property type="entry name" value="ABC_TRANSPORTER_2"/>
    <property type="match status" value="1"/>
</dbReference>
<protein>
    <submittedName>
        <fullName evidence="6">ABC transporter ATP-binding protein</fullName>
    </submittedName>
</protein>
<dbReference type="PANTHER" id="PTHR42788">
    <property type="entry name" value="TAURINE IMPORT ATP-BINDING PROTEIN-RELATED"/>
    <property type="match status" value="1"/>
</dbReference>
<dbReference type="CDD" id="cd03293">
    <property type="entry name" value="ABC_NrtD_SsuB_transporters"/>
    <property type="match status" value="1"/>
</dbReference>
<dbReference type="SUPFAM" id="SSF52540">
    <property type="entry name" value="P-loop containing nucleoside triphosphate hydrolases"/>
    <property type="match status" value="1"/>
</dbReference>